<evidence type="ECO:0000256" key="1">
    <source>
        <dbReference type="SAM" id="SignalP"/>
    </source>
</evidence>
<dbReference type="PANTHER" id="PTHR35182">
    <property type="entry name" value="PROTEIN CBG13762"/>
    <property type="match status" value="1"/>
</dbReference>
<accession>A0AAN4ZPQ1</accession>
<reference evidence="3" key="1">
    <citation type="submission" date="2022-10" db="EMBL/GenBank/DDBJ databases">
        <title>Genome assembly of Pristionchus species.</title>
        <authorList>
            <person name="Yoshida K."/>
            <person name="Sommer R.J."/>
        </authorList>
    </citation>
    <scope>NUCLEOTIDE SEQUENCE [LARGE SCALE GENOMIC DNA]</scope>
    <source>
        <strain evidence="3">RS5460</strain>
    </source>
</reference>
<keyword evidence="1" id="KW-0732">Signal</keyword>
<evidence type="ECO:0000313" key="3">
    <source>
        <dbReference type="Proteomes" id="UP001328107"/>
    </source>
</evidence>
<sequence>MVRLVLQALLVGCVTASVMNMRRKVGEKVELNLGKDVRTWEREVNGKTQQIRFCSPTEKNVACGSWVD</sequence>
<dbReference type="Proteomes" id="UP001328107">
    <property type="component" value="Unassembled WGS sequence"/>
</dbReference>
<dbReference type="PANTHER" id="PTHR35182:SF1">
    <property type="entry name" value="COLD-SHOCK PROTEIN-RELATED"/>
    <property type="match status" value="1"/>
</dbReference>
<dbReference type="EMBL" id="BTRK01000003">
    <property type="protein sequence ID" value="GMR43154.1"/>
    <property type="molecule type" value="Genomic_DNA"/>
</dbReference>
<feature type="non-terminal residue" evidence="2">
    <location>
        <position position="68"/>
    </location>
</feature>
<protein>
    <submittedName>
        <fullName evidence="2">Uncharacterized protein</fullName>
    </submittedName>
</protein>
<gene>
    <name evidence="2" type="ORF">PMAYCL1PPCAC_13349</name>
</gene>
<feature type="signal peptide" evidence="1">
    <location>
        <begin position="1"/>
        <end position="16"/>
    </location>
</feature>
<dbReference type="AlphaFoldDB" id="A0AAN4ZPQ1"/>
<proteinExistence type="predicted"/>
<comment type="caution">
    <text evidence="2">The sequence shown here is derived from an EMBL/GenBank/DDBJ whole genome shotgun (WGS) entry which is preliminary data.</text>
</comment>
<keyword evidence="3" id="KW-1185">Reference proteome</keyword>
<evidence type="ECO:0000313" key="2">
    <source>
        <dbReference type="EMBL" id="GMR43154.1"/>
    </source>
</evidence>
<name>A0AAN4ZPQ1_9BILA</name>
<feature type="chain" id="PRO_5042997908" evidence="1">
    <location>
        <begin position="17"/>
        <end position="68"/>
    </location>
</feature>
<organism evidence="2 3">
    <name type="scientific">Pristionchus mayeri</name>
    <dbReference type="NCBI Taxonomy" id="1317129"/>
    <lineage>
        <taxon>Eukaryota</taxon>
        <taxon>Metazoa</taxon>
        <taxon>Ecdysozoa</taxon>
        <taxon>Nematoda</taxon>
        <taxon>Chromadorea</taxon>
        <taxon>Rhabditida</taxon>
        <taxon>Rhabditina</taxon>
        <taxon>Diplogasteromorpha</taxon>
        <taxon>Diplogasteroidea</taxon>
        <taxon>Neodiplogasteridae</taxon>
        <taxon>Pristionchus</taxon>
    </lineage>
</organism>